<name>A0AAV4VSB3_CAEEX</name>
<dbReference type="Proteomes" id="UP001054945">
    <property type="component" value="Unassembled WGS sequence"/>
</dbReference>
<protein>
    <submittedName>
        <fullName evidence="1">Uncharacterized protein</fullName>
    </submittedName>
</protein>
<dbReference type="EMBL" id="BPLR01014996">
    <property type="protein sequence ID" value="GIY72834.1"/>
    <property type="molecule type" value="Genomic_DNA"/>
</dbReference>
<evidence type="ECO:0000313" key="1">
    <source>
        <dbReference type="EMBL" id="GIY72834.1"/>
    </source>
</evidence>
<dbReference type="AlphaFoldDB" id="A0AAV4VSB3"/>
<proteinExistence type="predicted"/>
<keyword evidence="2" id="KW-1185">Reference proteome</keyword>
<sequence length="129" mass="14164">MSVAARALMAGETLPSSGMIFPGPRTPGLCRGRPGSTRVGSRAALPVGRDQRNLFHGYIRSDTNFLQNKKLLLSLCKLLPGLICEESPVDMLTRLLQSFHSVKQDEQQTNGGYLTRQIAFLQSLLLSSY</sequence>
<evidence type="ECO:0000313" key="2">
    <source>
        <dbReference type="Proteomes" id="UP001054945"/>
    </source>
</evidence>
<reference evidence="1 2" key="1">
    <citation type="submission" date="2021-06" db="EMBL/GenBank/DDBJ databases">
        <title>Caerostris extrusa draft genome.</title>
        <authorList>
            <person name="Kono N."/>
            <person name="Arakawa K."/>
        </authorList>
    </citation>
    <scope>NUCLEOTIDE SEQUENCE [LARGE SCALE GENOMIC DNA]</scope>
</reference>
<accession>A0AAV4VSB3</accession>
<gene>
    <name evidence="1" type="ORF">CEXT_277331</name>
</gene>
<organism evidence="1 2">
    <name type="scientific">Caerostris extrusa</name>
    <name type="common">Bark spider</name>
    <name type="synonym">Caerostris bankana</name>
    <dbReference type="NCBI Taxonomy" id="172846"/>
    <lineage>
        <taxon>Eukaryota</taxon>
        <taxon>Metazoa</taxon>
        <taxon>Ecdysozoa</taxon>
        <taxon>Arthropoda</taxon>
        <taxon>Chelicerata</taxon>
        <taxon>Arachnida</taxon>
        <taxon>Araneae</taxon>
        <taxon>Araneomorphae</taxon>
        <taxon>Entelegynae</taxon>
        <taxon>Araneoidea</taxon>
        <taxon>Araneidae</taxon>
        <taxon>Caerostris</taxon>
    </lineage>
</organism>
<comment type="caution">
    <text evidence="1">The sequence shown here is derived from an EMBL/GenBank/DDBJ whole genome shotgun (WGS) entry which is preliminary data.</text>
</comment>